<gene>
    <name evidence="1" type="ORF">MSG28_012470</name>
</gene>
<proteinExistence type="predicted"/>
<name>A0ACC0KDW6_CHOFU</name>
<sequence>MNGVTAVNQAAVLHGPYDVKIENWPMPEINDNEVLIKIACVGICGSDVKLWSTGKCGFDVLTEPIVIGHEGAGTVVKVGSNVSSLSVGDRVAIEPTQPCRTCALCRAGRYNLCPSPHYCSSLGADGNLATYYKHVPDYCHKMPAHLSMEEGAAVQPLAIAIHACNRAAVRLGARVAIFGAGPVGVLCAMAARAMGAHKILITDITNSRLETAKALGADYTLLVSKQLSEEQAADRITELLGGRPDVSIDACAFPEATRTAMMVTATGGVLLVVGIGAGRVDVPLASTLLREVDIRGSYRIVNTYPAAISAVASGAIDLKKFITHHMPLARTQEALRLAQSGDAMKVIIHLPE</sequence>
<protein>
    <submittedName>
        <fullName evidence="1">Uncharacterized protein</fullName>
    </submittedName>
</protein>
<reference evidence="1 2" key="1">
    <citation type="journal article" date="2022" name="Genome Biol. Evol.">
        <title>The Spruce Budworm Genome: Reconstructing the Evolutionary History of Antifreeze Proteins.</title>
        <authorList>
            <person name="Beliveau C."/>
            <person name="Gagne P."/>
            <person name="Picq S."/>
            <person name="Vernygora O."/>
            <person name="Keeling C.I."/>
            <person name="Pinkney K."/>
            <person name="Doucet D."/>
            <person name="Wen F."/>
            <person name="Johnston J.S."/>
            <person name="Maaroufi H."/>
            <person name="Boyle B."/>
            <person name="Laroche J."/>
            <person name="Dewar K."/>
            <person name="Juretic N."/>
            <person name="Blackburn G."/>
            <person name="Nisole A."/>
            <person name="Brunet B."/>
            <person name="Brandao M."/>
            <person name="Lumley L."/>
            <person name="Duan J."/>
            <person name="Quan G."/>
            <person name="Lucarotti C.J."/>
            <person name="Roe A.D."/>
            <person name="Sperling F.A.H."/>
            <person name="Levesque R.C."/>
            <person name="Cusson M."/>
        </authorList>
    </citation>
    <scope>NUCLEOTIDE SEQUENCE [LARGE SCALE GENOMIC DNA]</scope>
    <source>
        <strain evidence="1">Glfc:IPQL:Cfum</strain>
    </source>
</reference>
<dbReference type="Proteomes" id="UP001064048">
    <property type="component" value="Chromosome 21"/>
</dbReference>
<dbReference type="EMBL" id="CM046121">
    <property type="protein sequence ID" value="KAI8434445.1"/>
    <property type="molecule type" value="Genomic_DNA"/>
</dbReference>
<comment type="caution">
    <text evidence="1">The sequence shown here is derived from an EMBL/GenBank/DDBJ whole genome shotgun (WGS) entry which is preliminary data.</text>
</comment>
<evidence type="ECO:0000313" key="2">
    <source>
        <dbReference type="Proteomes" id="UP001064048"/>
    </source>
</evidence>
<organism evidence="1 2">
    <name type="scientific">Choristoneura fumiferana</name>
    <name type="common">Spruce budworm moth</name>
    <name type="synonym">Archips fumiferana</name>
    <dbReference type="NCBI Taxonomy" id="7141"/>
    <lineage>
        <taxon>Eukaryota</taxon>
        <taxon>Metazoa</taxon>
        <taxon>Ecdysozoa</taxon>
        <taxon>Arthropoda</taxon>
        <taxon>Hexapoda</taxon>
        <taxon>Insecta</taxon>
        <taxon>Pterygota</taxon>
        <taxon>Neoptera</taxon>
        <taxon>Endopterygota</taxon>
        <taxon>Lepidoptera</taxon>
        <taxon>Glossata</taxon>
        <taxon>Ditrysia</taxon>
        <taxon>Tortricoidea</taxon>
        <taxon>Tortricidae</taxon>
        <taxon>Tortricinae</taxon>
        <taxon>Choristoneura</taxon>
    </lineage>
</organism>
<accession>A0ACC0KDW6</accession>
<evidence type="ECO:0000313" key="1">
    <source>
        <dbReference type="EMBL" id="KAI8434445.1"/>
    </source>
</evidence>
<keyword evidence="2" id="KW-1185">Reference proteome</keyword>